<dbReference type="SUPFAM" id="SSF48097">
    <property type="entry name" value="Regulator of G-protein signaling, RGS"/>
    <property type="match status" value="1"/>
</dbReference>
<dbReference type="eggNOG" id="ENOG502SM9E">
    <property type="taxonomic scope" value="Eukaryota"/>
</dbReference>
<dbReference type="InterPro" id="IPR044926">
    <property type="entry name" value="RGS_subdomain_2"/>
</dbReference>
<feature type="region of interest" description="Disordered" evidence="1">
    <location>
        <begin position="477"/>
        <end position="510"/>
    </location>
</feature>
<dbReference type="Gene3D" id="1.10.167.10">
    <property type="entry name" value="Regulator of G-protein Signalling 4, domain 2"/>
    <property type="match status" value="1"/>
</dbReference>
<evidence type="ECO:0000313" key="4">
    <source>
        <dbReference type="Proteomes" id="UP000030651"/>
    </source>
</evidence>
<dbReference type="OMA" id="YWILAQI"/>
<dbReference type="GeneID" id="19267566"/>
<feature type="transmembrane region" description="Helical" evidence="2">
    <location>
        <begin position="52"/>
        <end position="75"/>
    </location>
</feature>
<dbReference type="AlphaFoldDB" id="W3XEJ8"/>
<feature type="transmembrane region" description="Helical" evidence="2">
    <location>
        <begin position="152"/>
        <end position="173"/>
    </location>
</feature>
<sequence>MDLYSFPTLPPKWDAIGRFYIAFGATWTFLVLCGMGFLVANRRMPILRVRGIGLSLTSIAFLHCYWILAQVVYPIGQSVPVILAYDIQYFFMGIWFPLGIALFHASNTRFLYVAEMQKQFTLSHYRKRYTGCNGASTSWLCRLRNMQYTTRILIYIGFGMIFQVLLTVGMWFACKKYHPTYGIPGTELKGATIPEQLVDLGRGWEWWPSVMWQVIWTWMVAPYLIWKAWGIRDTLGWRTQTIACCLSNLHATPLFLASSYAPAFAKVNMYFAPSEWIHLSIMFFEIFTVFVPCYIVVRQKIQSRRAADANTRWENSSQMTQSTLVGSVVDPNEWKSMSQLEKGESHLTSTTINNRDSSGSDCLLTMQALDRVLVDNPVALQEFSALRDFSGENIAFLTRLARWKASWTQLHAAACTEDELREAFTHALAIYTDLISPRDAEFPVNLSSQELRDLEAVFEGPARIICGEARVNTALPFESARTGPPSSPMDRAVSRDSKDTSSGSSNNDARIDFGEMVDRVRYMGEISDGFTPRVFDVAERNVKYLVLTNTWPKFVHETQRRESFESERSAATDVSETSLVARVADKVRSFL</sequence>
<accession>W3XEJ8</accession>
<feature type="transmembrane region" description="Helical" evidence="2">
    <location>
        <begin position="241"/>
        <end position="264"/>
    </location>
</feature>
<dbReference type="HOGENOM" id="CLU_022448_0_0_1"/>
<keyword evidence="2" id="KW-0472">Membrane</keyword>
<evidence type="ECO:0008006" key="5">
    <source>
        <dbReference type="Google" id="ProtNLM"/>
    </source>
</evidence>
<feature type="transmembrane region" description="Helical" evidence="2">
    <location>
        <begin position="210"/>
        <end position="229"/>
    </location>
</feature>
<feature type="transmembrane region" description="Helical" evidence="2">
    <location>
        <begin position="276"/>
        <end position="297"/>
    </location>
</feature>
<dbReference type="InterPro" id="IPR036305">
    <property type="entry name" value="RGS_sf"/>
</dbReference>
<reference evidence="4" key="1">
    <citation type="journal article" date="2015" name="BMC Genomics">
        <title>Genomic and transcriptomic analysis of the endophytic fungus Pestalotiopsis fici reveals its lifestyle and high potential for synthesis of natural products.</title>
        <authorList>
            <person name="Wang X."/>
            <person name="Zhang X."/>
            <person name="Liu L."/>
            <person name="Xiang M."/>
            <person name="Wang W."/>
            <person name="Sun X."/>
            <person name="Che Y."/>
            <person name="Guo L."/>
            <person name="Liu G."/>
            <person name="Guo L."/>
            <person name="Wang C."/>
            <person name="Yin W.B."/>
            <person name="Stadler M."/>
            <person name="Zhang X."/>
            <person name="Liu X."/>
        </authorList>
    </citation>
    <scope>NUCLEOTIDE SEQUENCE [LARGE SCALE GENOMIC DNA]</scope>
    <source>
        <strain evidence="4">W106-1 / CGMCC3.15140</strain>
    </source>
</reference>
<evidence type="ECO:0000256" key="2">
    <source>
        <dbReference type="SAM" id="Phobius"/>
    </source>
</evidence>
<organism evidence="3 4">
    <name type="scientific">Pestalotiopsis fici (strain W106-1 / CGMCC3.15140)</name>
    <dbReference type="NCBI Taxonomy" id="1229662"/>
    <lineage>
        <taxon>Eukaryota</taxon>
        <taxon>Fungi</taxon>
        <taxon>Dikarya</taxon>
        <taxon>Ascomycota</taxon>
        <taxon>Pezizomycotina</taxon>
        <taxon>Sordariomycetes</taxon>
        <taxon>Xylariomycetidae</taxon>
        <taxon>Amphisphaeriales</taxon>
        <taxon>Sporocadaceae</taxon>
        <taxon>Pestalotiopsis</taxon>
    </lineage>
</organism>
<keyword evidence="2" id="KW-0812">Transmembrane</keyword>
<protein>
    <recommendedName>
        <fullName evidence="5">RGS domain-containing protein</fullName>
    </recommendedName>
</protein>
<dbReference type="RefSeq" id="XP_007829325.1">
    <property type="nucleotide sequence ID" value="XM_007831134.1"/>
</dbReference>
<proteinExistence type="predicted"/>
<name>W3XEJ8_PESFW</name>
<keyword evidence="2" id="KW-1133">Transmembrane helix</keyword>
<dbReference type="Proteomes" id="UP000030651">
    <property type="component" value="Unassembled WGS sequence"/>
</dbReference>
<evidence type="ECO:0000256" key="1">
    <source>
        <dbReference type="SAM" id="MobiDB-lite"/>
    </source>
</evidence>
<feature type="transmembrane region" description="Helical" evidence="2">
    <location>
        <begin position="20"/>
        <end position="40"/>
    </location>
</feature>
<evidence type="ECO:0000313" key="3">
    <source>
        <dbReference type="EMBL" id="ETS84528.1"/>
    </source>
</evidence>
<dbReference type="OrthoDB" id="5313079at2759"/>
<dbReference type="EMBL" id="KI912110">
    <property type="protein sequence ID" value="ETS84528.1"/>
    <property type="molecule type" value="Genomic_DNA"/>
</dbReference>
<dbReference type="InParanoid" id="W3XEJ8"/>
<gene>
    <name evidence="3" type="ORF">PFICI_02553</name>
</gene>
<keyword evidence="4" id="KW-1185">Reference proteome</keyword>
<feature type="transmembrane region" description="Helical" evidence="2">
    <location>
        <begin position="87"/>
        <end position="106"/>
    </location>
</feature>
<dbReference type="KEGG" id="pfy:PFICI_02553"/>